<comment type="caution">
    <text evidence="1">The sequence shown here is derived from an EMBL/GenBank/DDBJ whole genome shotgun (WGS) entry which is preliminary data.</text>
</comment>
<dbReference type="AlphaFoldDB" id="A0A7W4NNA5"/>
<reference evidence="1 2" key="1">
    <citation type="submission" date="2020-04" db="EMBL/GenBank/DDBJ databases">
        <title>Description of novel Gluconacetobacter.</title>
        <authorList>
            <person name="Sombolestani A."/>
        </authorList>
    </citation>
    <scope>NUCLEOTIDE SEQUENCE [LARGE SCALE GENOMIC DNA]</scope>
    <source>
        <strain evidence="1 2">LMG 7603</strain>
    </source>
</reference>
<accession>A0A7W4NNA5</accession>
<proteinExistence type="predicted"/>
<dbReference type="PANTHER" id="PTHR30024">
    <property type="entry name" value="ALIPHATIC SULFONATES-BINDING PROTEIN-RELATED"/>
    <property type="match status" value="1"/>
</dbReference>
<dbReference type="SUPFAM" id="SSF53850">
    <property type="entry name" value="Periplasmic binding protein-like II"/>
    <property type="match status" value="1"/>
</dbReference>
<dbReference type="Pfam" id="PF13379">
    <property type="entry name" value="NMT1_2"/>
    <property type="match status" value="1"/>
</dbReference>
<evidence type="ECO:0000313" key="1">
    <source>
        <dbReference type="EMBL" id="MBB2157485.1"/>
    </source>
</evidence>
<dbReference type="InterPro" id="IPR006311">
    <property type="entry name" value="TAT_signal"/>
</dbReference>
<sequence>MSELPPLSRRAALATAAGLALPFIGAGRAAASDGMTGDMACAGAAPGAIIPLAGPPRKLTIAWNQNSICTAAVPVAKAKGFFARHNLDIDYVNFAGSTDQLLEALATGKADGAPGMALRWLKPLQQGFDVKLVAGLHAGCLYLLAPPKGAVTQLADLRGKIVGVTDMGGPDRNFFGIRLKKIGIDPESEVQWRQYPPDLLPIALQRGEVQAITGSDPYSYLQKRQFGLAEIDSSMHGDWAHVACCVIGLRGSLIREEPQVAVAVTRAILDAGAWLSCNPDEAGRIFQPYAPRATAEDIAAMIRLQGHHHQARGGTFRDEIVLYANALKDIGVFRPSFDTTRFAVRVTQDLFSA</sequence>
<dbReference type="Gene3D" id="3.40.190.10">
    <property type="entry name" value="Periplasmic binding protein-like II"/>
    <property type="match status" value="2"/>
</dbReference>
<dbReference type="OMA" id="DPRTWIW"/>
<organism evidence="1 2">
    <name type="scientific">Gluconacetobacter diazotrophicus</name>
    <name type="common">Acetobacter diazotrophicus</name>
    <dbReference type="NCBI Taxonomy" id="33996"/>
    <lineage>
        <taxon>Bacteria</taxon>
        <taxon>Pseudomonadati</taxon>
        <taxon>Pseudomonadota</taxon>
        <taxon>Alphaproteobacteria</taxon>
        <taxon>Acetobacterales</taxon>
        <taxon>Acetobacteraceae</taxon>
        <taxon>Gluconacetobacter</taxon>
    </lineage>
</organism>
<name>A0A7W4NNA5_GLUDI</name>
<dbReference type="Proteomes" id="UP000550787">
    <property type="component" value="Unassembled WGS sequence"/>
</dbReference>
<gene>
    <name evidence="1" type="ORF">HLH33_14370</name>
</gene>
<dbReference type="RefSeq" id="WP_012226700.1">
    <property type="nucleotide sequence ID" value="NZ_JABEQG010000032.1"/>
</dbReference>
<dbReference type="PANTHER" id="PTHR30024:SF21">
    <property type="entry name" value="ABC TRANSPORTER SUBSTRATE-BINDING PROTEIN"/>
    <property type="match status" value="1"/>
</dbReference>
<evidence type="ECO:0000313" key="2">
    <source>
        <dbReference type="Proteomes" id="UP000550787"/>
    </source>
</evidence>
<protein>
    <submittedName>
        <fullName evidence="1">ABC transporter substrate-binding protein</fullName>
    </submittedName>
</protein>
<dbReference type="EMBL" id="JABEQG010000032">
    <property type="protein sequence ID" value="MBB2157485.1"/>
    <property type="molecule type" value="Genomic_DNA"/>
</dbReference>
<dbReference type="PROSITE" id="PS51318">
    <property type="entry name" value="TAT"/>
    <property type="match status" value="1"/>
</dbReference>